<protein>
    <submittedName>
        <fullName evidence="1">Uncharacterized protein</fullName>
    </submittedName>
</protein>
<gene>
    <name evidence="1" type="ORF">P3W50_19670</name>
</gene>
<dbReference type="RefSeq" id="WP_236197940.1">
    <property type="nucleotide sequence ID" value="NZ_BQII01000019.1"/>
</dbReference>
<accession>A0AAW6PVA4</accession>
<dbReference type="AlphaFoldDB" id="A0AAW6PVA4"/>
<dbReference type="EMBL" id="JARJLO010000301">
    <property type="protein sequence ID" value="MDF3872672.1"/>
    <property type="molecule type" value="Genomic_DNA"/>
</dbReference>
<dbReference type="Proteomes" id="UP001217741">
    <property type="component" value="Unassembled WGS sequence"/>
</dbReference>
<evidence type="ECO:0000313" key="1">
    <source>
        <dbReference type="EMBL" id="MDF3872672.1"/>
    </source>
</evidence>
<sequence>MINLSYLLDAKTPLKFDEAWDFFFSAFNNSERVTETFKNITAEKKYWLIIPEYQYKHEEEPKWDLVLRTESLNEADQIIETIGTVLNPTNKDSKICVDITGLMRPQILFILRYFKVLGVNKFDMVYAEPLHYARKEDTDFTLSDVSEVRQVSGFEGTHNVDMSREVSNDLLFLGVGYDSDLMSRVSLDKDRARQLQLHSLPSLSADMYQESLIRLDRAGLSNSKGDDQVFFSSANDPFFTAVALSRALQKICTTKPPSNLYLSPLATKPQTLGFGLFYLKELDGKPASIIFPFSEKYSRETSKGIGRRWVYPIIFD</sequence>
<comment type="caution">
    <text evidence="1">The sequence shown here is derived from an EMBL/GenBank/DDBJ whole genome shotgun (WGS) entry which is preliminary data.</text>
</comment>
<proteinExistence type="predicted"/>
<name>A0AAW6PVA4_PSEPU</name>
<organism evidence="1 2">
    <name type="scientific">Pseudomonas putida</name>
    <name type="common">Arthrobacter siderocapsulatus</name>
    <dbReference type="NCBI Taxonomy" id="303"/>
    <lineage>
        <taxon>Bacteria</taxon>
        <taxon>Pseudomonadati</taxon>
        <taxon>Pseudomonadota</taxon>
        <taxon>Gammaproteobacteria</taxon>
        <taxon>Pseudomonadales</taxon>
        <taxon>Pseudomonadaceae</taxon>
        <taxon>Pseudomonas</taxon>
    </lineage>
</organism>
<evidence type="ECO:0000313" key="2">
    <source>
        <dbReference type="Proteomes" id="UP001217741"/>
    </source>
</evidence>
<reference evidence="1" key="1">
    <citation type="submission" date="2023-03" db="EMBL/GenBank/DDBJ databases">
        <title>Draft assemblies of triclosan tolerant bacteria isolated from returned activated sludge.</title>
        <authorList>
            <person name="Van Hamelsveld S."/>
        </authorList>
    </citation>
    <scope>NUCLEOTIDE SEQUENCE</scope>
    <source>
        <strain evidence="1">GW210012_S60</strain>
    </source>
</reference>